<protein>
    <submittedName>
        <fullName evidence="1">Phenol hydroxylase subunit</fullName>
    </submittedName>
</protein>
<reference evidence="2" key="1">
    <citation type="journal article" date="2019" name="Int. J. Syst. Evol. Microbiol.">
        <title>The Global Catalogue of Microorganisms (GCM) 10K type strain sequencing project: providing services to taxonomists for standard genome sequencing and annotation.</title>
        <authorList>
            <consortium name="The Broad Institute Genomics Platform"/>
            <consortium name="The Broad Institute Genome Sequencing Center for Infectious Disease"/>
            <person name="Wu L."/>
            <person name="Ma J."/>
        </authorList>
    </citation>
    <scope>NUCLEOTIDE SEQUENCE [LARGE SCALE GENOMIC DNA]</scope>
    <source>
        <strain evidence="2">CCUG 49452</strain>
    </source>
</reference>
<dbReference type="RefSeq" id="WP_382434374.1">
    <property type="nucleotide sequence ID" value="NZ_JBHSHJ010000014.1"/>
</dbReference>
<keyword evidence="2" id="KW-1185">Reference proteome</keyword>
<dbReference type="EMBL" id="JBHSHJ010000014">
    <property type="protein sequence ID" value="MFC4790189.1"/>
    <property type="molecule type" value="Genomic_DNA"/>
</dbReference>
<accession>A0ABV9QG04</accession>
<comment type="caution">
    <text evidence="1">The sequence shown here is derived from an EMBL/GenBank/DDBJ whole genome shotgun (WGS) entry which is preliminary data.</text>
</comment>
<name>A0ABV9QG04_9BURK</name>
<proteinExistence type="predicted"/>
<sequence>MTTPEPATSDAIACDVSRRFVRVLQTRSNGLVEFEFSIGWPELAVELMLPRPAFEAFCRANQVHRLDDGAATPVSTPV</sequence>
<dbReference type="Pfam" id="PF06099">
    <property type="entry name" value="Phenol_hyd_sub"/>
    <property type="match status" value="1"/>
</dbReference>
<dbReference type="InterPro" id="IPR010353">
    <property type="entry name" value="DmpK"/>
</dbReference>
<evidence type="ECO:0000313" key="1">
    <source>
        <dbReference type="EMBL" id="MFC4790189.1"/>
    </source>
</evidence>
<evidence type="ECO:0000313" key="2">
    <source>
        <dbReference type="Proteomes" id="UP001596001"/>
    </source>
</evidence>
<dbReference type="Proteomes" id="UP001596001">
    <property type="component" value="Unassembled WGS sequence"/>
</dbReference>
<organism evidence="1 2">
    <name type="scientific">Giesbergeria sinuosa</name>
    <dbReference type="NCBI Taxonomy" id="80883"/>
    <lineage>
        <taxon>Bacteria</taxon>
        <taxon>Pseudomonadati</taxon>
        <taxon>Pseudomonadota</taxon>
        <taxon>Betaproteobacteria</taxon>
        <taxon>Burkholderiales</taxon>
        <taxon>Comamonadaceae</taxon>
        <taxon>Giesbergeria</taxon>
    </lineage>
</organism>
<gene>
    <name evidence="1" type="ORF">ACFO6X_14490</name>
</gene>